<dbReference type="InterPro" id="IPR058007">
    <property type="entry name" value="Gp5.9"/>
</dbReference>
<reference evidence="1" key="1">
    <citation type="submission" date="2020-03" db="EMBL/GenBank/DDBJ databases">
        <title>The deep terrestrial virosphere.</title>
        <authorList>
            <person name="Holmfeldt K."/>
            <person name="Nilsson E."/>
            <person name="Simone D."/>
            <person name="Lopez-Fernandez M."/>
            <person name="Wu X."/>
            <person name="de Brujin I."/>
            <person name="Lundin D."/>
            <person name="Andersson A."/>
            <person name="Bertilsson S."/>
            <person name="Dopson M."/>
        </authorList>
    </citation>
    <scope>NUCLEOTIDE SEQUENCE</scope>
    <source>
        <strain evidence="2">MM415A00371</strain>
        <strain evidence="1">TM448A00246</strain>
        <strain evidence="3">TM448B00406</strain>
    </source>
</reference>
<protein>
    <submittedName>
        <fullName evidence="1">Uncharacterized protein</fullName>
    </submittedName>
</protein>
<organism evidence="1">
    <name type="scientific">viral metagenome</name>
    <dbReference type="NCBI Taxonomy" id="1070528"/>
    <lineage>
        <taxon>unclassified sequences</taxon>
        <taxon>metagenomes</taxon>
        <taxon>organismal metagenomes</taxon>
    </lineage>
</organism>
<sequence>MTVTISKKKYKFFLENSIKYAYLEMYGVCKWSGYAKVMEKIKEDKVFLDEIREKEENEVYNEMHSWV</sequence>
<dbReference type="EMBL" id="MT142495">
    <property type="protein sequence ID" value="QJA82768.1"/>
    <property type="molecule type" value="Genomic_DNA"/>
</dbReference>
<evidence type="ECO:0000313" key="1">
    <source>
        <dbReference type="EMBL" id="QJA45525.1"/>
    </source>
</evidence>
<dbReference type="EMBL" id="MT144619">
    <property type="protein sequence ID" value="QJH95401.1"/>
    <property type="molecule type" value="Genomic_DNA"/>
</dbReference>
<evidence type="ECO:0000313" key="3">
    <source>
        <dbReference type="EMBL" id="QJH95401.1"/>
    </source>
</evidence>
<dbReference type="AlphaFoldDB" id="A0A6H1ZE39"/>
<evidence type="ECO:0000313" key="2">
    <source>
        <dbReference type="EMBL" id="QJA82768.1"/>
    </source>
</evidence>
<dbReference type="EMBL" id="MT143992">
    <property type="protein sequence ID" value="QJA45525.1"/>
    <property type="molecule type" value="Genomic_DNA"/>
</dbReference>
<gene>
    <name evidence="2" type="ORF">MM415A00371_0030</name>
    <name evidence="1" type="ORF">TM448A00246_0016</name>
    <name evidence="3" type="ORF">TM448B00406_0017</name>
</gene>
<dbReference type="Pfam" id="PF25708">
    <property type="entry name" value="Phage_T7_Gp5_9"/>
    <property type="match status" value="1"/>
</dbReference>
<accession>A0A6H1ZE39</accession>
<proteinExistence type="predicted"/>
<name>A0A6H1ZE39_9ZZZZ</name>